<dbReference type="NCBIfam" id="TIGR01191">
    <property type="entry name" value="ccmC"/>
    <property type="match status" value="1"/>
</dbReference>
<feature type="transmembrane region" description="Helical" evidence="9">
    <location>
        <begin position="61"/>
        <end position="82"/>
    </location>
</feature>
<feature type="transmembrane region" description="Helical" evidence="9">
    <location>
        <begin position="94"/>
        <end position="113"/>
    </location>
</feature>
<feature type="transmembrane region" description="Helical" evidence="9">
    <location>
        <begin position="195"/>
        <end position="220"/>
    </location>
</feature>
<dbReference type="InterPro" id="IPR045062">
    <property type="entry name" value="Cyt_c_biogenesis_CcsA/CcmC"/>
</dbReference>
<evidence type="ECO:0000256" key="9">
    <source>
        <dbReference type="RuleBase" id="RU364092"/>
    </source>
</evidence>
<dbReference type="InterPro" id="IPR002541">
    <property type="entry name" value="Cyt_c_assembly"/>
</dbReference>
<feature type="domain" description="Cytochrome c assembly protein" evidence="10">
    <location>
        <begin position="23"/>
        <end position="182"/>
    </location>
</feature>
<dbReference type="Pfam" id="PF01578">
    <property type="entry name" value="Cytochrom_C_asm"/>
    <property type="match status" value="1"/>
</dbReference>
<keyword evidence="9" id="KW-0997">Cell inner membrane</keyword>
<reference evidence="11 12" key="1">
    <citation type="journal article" date="2018" name="Int. J. Syst. Evol. Microbiol.">
        <title>Uliginosibacterium sediminicola sp. nov., isolated from freshwater sediment.</title>
        <authorList>
            <person name="Hwang W.M."/>
            <person name="Kim S.M."/>
            <person name="Kang K."/>
            <person name="Ahn T.Y."/>
        </authorList>
    </citation>
    <scope>NUCLEOTIDE SEQUENCE [LARGE SCALE GENOMIC DNA]</scope>
    <source>
        <strain evidence="11 12">M1-21</strain>
    </source>
</reference>
<keyword evidence="6 9" id="KW-0201">Cytochrome c-type biogenesis</keyword>
<keyword evidence="7 9" id="KW-1133">Transmembrane helix</keyword>
<dbReference type="PRINTS" id="PR01386">
    <property type="entry name" value="CCMCBIOGNSIS"/>
</dbReference>
<evidence type="ECO:0000256" key="3">
    <source>
        <dbReference type="ARBA" id="ARBA00005840"/>
    </source>
</evidence>
<dbReference type="Proteomes" id="UP001410394">
    <property type="component" value="Unassembled WGS sequence"/>
</dbReference>
<feature type="transmembrane region" description="Helical" evidence="9">
    <location>
        <begin position="156"/>
        <end position="175"/>
    </location>
</feature>
<comment type="subcellular location">
    <subcellularLocation>
        <location evidence="9">Cell inner membrane</location>
    </subcellularLocation>
    <subcellularLocation>
        <location evidence="2">Membrane</location>
        <topology evidence="2">Multi-pass membrane protein</topology>
    </subcellularLocation>
</comment>
<comment type="similarity">
    <text evidence="3 9">Belongs to the CcmC/CycZ/HelC family.</text>
</comment>
<keyword evidence="12" id="KW-1185">Reference proteome</keyword>
<gene>
    <name evidence="9 11" type="primary">ccmC</name>
    <name evidence="11" type="ORF">ABDB84_15305</name>
</gene>
<evidence type="ECO:0000259" key="10">
    <source>
        <dbReference type="Pfam" id="PF01578"/>
    </source>
</evidence>
<evidence type="ECO:0000256" key="4">
    <source>
        <dbReference type="ARBA" id="ARBA00016463"/>
    </source>
</evidence>
<dbReference type="PANTHER" id="PTHR30071">
    <property type="entry name" value="HEME EXPORTER PROTEIN C"/>
    <property type="match status" value="1"/>
</dbReference>
<keyword evidence="8 9" id="KW-0472">Membrane</keyword>
<comment type="function">
    <text evidence="1 9">Required for the export of heme to the periplasm for the biogenesis of c-type cytochromes.</text>
</comment>
<dbReference type="PANTHER" id="PTHR30071:SF1">
    <property type="entry name" value="CYTOCHROME B_B6 PROTEIN-RELATED"/>
    <property type="match status" value="1"/>
</dbReference>
<dbReference type="InterPro" id="IPR003557">
    <property type="entry name" value="Cyt_c_biogenesis_CcmC"/>
</dbReference>
<evidence type="ECO:0000256" key="8">
    <source>
        <dbReference type="ARBA" id="ARBA00023136"/>
    </source>
</evidence>
<dbReference type="RefSeq" id="WP_345920622.1">
    <property type="nucleotide sequence ID" value="NZ_JBDIVE010000009.1"/>
</dbReference>
<evidence type="ECO:0000256" key="6">
    <source>
        <dbReference type="ARBA" id="ARBA00022748"/>
    </source>
</evidence>
<accession>A0ABU9Z237</accession>
<sequence length="245" mass="27319">MNFFHFSSPQTFYPLAGKLAPWIAALAAVLAAIGLYISFFVAPTDAQQGEVYRVIFIHVPAAWMSMVIYMAMAFWSAIGLGLGTRLSFYMARALAPTGALFCFIALWTGALWGRPTWGTYWVWDARLTSQLLLQFLYFGFIALTSAIEDPRRADKAGAIIALVGAINVPIIYFSVKWWNTLHQGSSVSLTKSPSMAMTMLWGMLIMALAAWAYSIAVTLWRARSIILERERHTDWAAAEIARQTT</sequence>
<evidence type="ECO:0000313" key="11">
    <source>
        <dbReference type="EMBL" id="MEN3069848.1"/>
    </source>
</evidence>
<evidence type="ECO:0000256" key="5">
    <source>
        <dbReference type="ARBA" id="ARBA00022692"/>
    </source>
</evidence>
<feature type="transmembrane region" description="Helical" evidence="9">
    <location>
        <begin position="20"/>
        <end position="41"/>
    </location>
</feature>
<evidence type="ECO:0000313" key="12">
    <source>
        <dbReference type="Proteomes" id="UP001410394"/>
    </source>
</evidence>
<organism evidence="11 12">
    <name type="scientific">Uliginosibacterium sediminicola</name>
    <dbReference type="NCBI Taxonomy" id="2024550"/>
    <lineage>
        <taxon>Bacteria</taxon>
        <taxon>Pseudomonadati</taxon>
        <taxon>Pseudomonadota</taxon>
        <taxon>Betaproteobacteria</taxon>
        <taxon>Rhodocyclales</taxon>
        <taxon>Zoogloeaceae</taxon>
        <taxon>Uliginosibacterium</taxon>
    </lineage>
</organism>
<proteinExistence type="inferred from homology"/>
<keyword evidence="5 9" id="KW-0812">Transmembrane</keyword>
<evidence type="ECO:0000256" key="7">
    <source>
        <dbReference type="ARBA" id="ARBA00022989"/>
    </source>
</evidence>
<name>A0ABU9Z237_9RHOO</name>
<dbReference type="EMBL" id="JBDIVE010000009">
    <property type="protein sequence ID" value="MEN3069848.1"/>
    <property type="molecule type" value="Genomic_DNA"/>
</dbReference>
<protein>
    <recommendedName>
        <fullName evidence="4 9">Heme exporter protein C</fullName>
    </recommendedName>
    <alternativeName>
        <fullName evidence="9">Cytochrome c-type biogenesis protein</fullName>
    </alternativeName>
</protein>
<evidence type="ECO:0000256" key="2">
    <source>
        <dbReference type="ARBA" id="ARBA00004141"/>
    </source>
</evidence>
<keyword evidence="9" id="KW-1003">Cell membrane</keyword>
<comment type="caution">
    <text evidence="9">Lacks conserved residue(s) required for the propagation of feature annotation.</text>
</comment>
<keyword evidence="9" id="KW-0813">Transport</keyword>
<comment type="caution">
    <text evidence="11">The sequence shown here is derived from an EMBL/GenBank/DDBJ whole genome shotgun (WGS) entry which is preliminary data.</text>
</comment>
<evidence type="ECO:0000256" key="1">
    <source>
        <dbReference type="ARBA" id="ARBA00002442"/>
    </source>
</evidence>